<feature type="domain" description="SnoaL-like" evidence="2">
    <location>
        <begin position="40"/>
        <end position="134"/>
    </location>
</feature>
<name>A0A1H1S5G5_9ACTN</name>
<dbReference type="EMBL" id="LT629732">
    <property type="protein sequence ID" value="SDS42479.1"/>
    <property type="molecule type" value="Genomic_DNA"/>
</dbReference>
<feature type="compositionally biased region" description="Basic and acidic residues" evidence="1">
    <location>
        <begin position="1"/>
        <end position="12"/>
    </location>
</feature>
<feature type="region of interest" description="Disordered" evidence="1">
    <location>
        <begin position="1"/>
        <end position="25"/>
    </location>
</feature>
<dbReference type="OrthoDB" id="1256785at2"/>
<evidence type="ECO:0000256" key="1">
    <source>
        <dbReference type="SAM" id="MobiDB-lite"/>
    </source>
</evidence>
<evidence type="ECO:0000313" key="4">
    <source>
        <dbReference type="Proteomes" id="UP000198983"/>
    </source>
</evidence>
<protein>
    <submittedName>
        <fullName evidence="3">SnoaL-like domain-containing protein</fullName>
    </submittedName>
</protein>
<dbReference type="SUPFAM" id="SSF54427">
    <property type="entry name" value="NTF2-like"/>
    <property type="match status" value="1"/>
</dbReference>
<dbReference type="STRING" id="117157.SAMN04489717_2652"/>
<accession>A0A1H1S5G5</accession>
<dbReference type="Pfam" id="PF12680">
    <property type="entry name" value="SnoaL_2"/>
    <property type="match status" value="1"/>
</dbReference>
<organism evidence="3 4">
    <name type="scientific">Actinopolymorpha singaporensis</name>
    <dbReference type="NCBI Taxonomy" id="117157"/>
    <lineage>
        <taxon>Bacteria</taxon>
        <taxon>Bacillati</taxon>
        <taxon>Actinomycetota</taxon>
        <taxon>Actinomycetes</taxon>
        <taxon>Propionibacteriales</taxon>
        <taxon>Actinopolymorphaceae</taxon>
        <taxon>Actinopolymorpha</taxon>
    </lineage>
</organism>
<sequence>MTVRTNRGERRPSGPPGPPDPAVGTPEQFVADFFASFTRDVLGEEDVETVHDRYHTEDVVEVVDGNRLDRDRLVAHLRPVRRNLGDFSFDVHEAVRSGNRVAARFTVHGVVRGNPIDTEIAMFGEFTEDGRLRRSHQFTRTLTAAQD</sequence>
<dbReference type="Gene3D" id="3.10.450.50">
    <property type="match status" value="1"/>
</dbReference>
<gene>
    <name evidence="3" type="ORF">SAMN04489717_2652</name>
</gene>
<reference evidence="3 4" key="1">
    <citation type="submission" date="2016-10" db="EMBL/GenBank/DDBJ databases">
        <authorList>
            <person name="de Groot N.N."/>
        </authorList>
    </citation>
    <scope>NUCLEOTIDE SEQUENCE [LARGE SCALE GENOMIC DNA]</scope>
    <source>
        <strain evidence="3 4">DSM 22024</strain>
    </source>
</reference>
<dbReference type="RefSeq" id="WP_092653664.1">
    <property type="nucleotide sequence ID" value="NZ_LT629732.1"/>
</dbReference>
<keyword evidence="4" id="KW-1185">Reference proteome</keyword>
<dbReference type="Proteomes" id="UP000198983">
    <property type="component" value="Chromosome I"/>
</dbReference>
<dbReference type="InterPro" id="IPR032710">
    <property type="entry name" value="NTF2-like_dom_sf"/>
</dbReference>
<proteinExistence type="predicted"/>
<evidence type="ECO:0000313" key="3">
    <source>
        <dbReference type="EMBL" id="SDS42479.1"/>
    </source>
</evidence>
<evidence type="ECO:0000259" key="2">
    <source>
        <dbReference type="Pfam" id="PF12680"/>
    </source>
</evidence>
<dbReference type="InterPro" id="IPR037401">
    <property type="entry name" value="SnoaL-like"/>
</dbReference>
<dbReference type="AlphaFoldDB" id="A0A1H1S5G5"/>